<evidence type="ECO:0000256" key="1">
    <source>
        <dbReference type="ARBA" id="ARBA00008761"/>
    </source>
</evidence>
<dbReference type="InterPro" id="IPR021027">
    <property type="entry name" value="Transposase_put_HTH"/>
</dbReference>
<feature type="region of interest" description="Disordered" evidence="7">
    <location>
        <begin position="259"/>
        <end position="288"/>
    </location>
</feature>
<evidence type="ECO:0000256" key="4">
    <source>
        <dbReference type="ARBA" id="ARBA00022833"/>
    </source>
</evidence>
<feature type="domain" description="Probable transposase IS891/IS1136/IS1341" evidence="8">
    <location>
        <begin position="233"/>
        <end position="317"/>
    </location>
</feature>
<keyword evidence="3" id="KW-0479">Metal-binding</keyword>
<comment type="caution">
    <text evidence="11">The sequence shown here is derived from an EMBL/GenBank/DDBJ whole genome shotgun (WGS) entry which is preliminary data.</text>
</comment>
<name>A0ABR8GTB8_9CYAN</name>
<dbReference type="EMBL" id="JACJTA010000046">
    <property type="protein sequence ID" value="MBD2606737.1"/>
    <property type="molecule type" value="Genomic_DNA"/>
</dbReference>
<dbReference type="Pfam" id="PF01385">
    <property type="entry name" value="OrfB_IS605"/>
    <property type="match status" value="1"/>
</dbReference>
<proteinExistence type="inferred from homology"/>
<comment type="similarity">
    <text evidence="1">In the C-terminal section; belongs to the transposase 35 family.</text>
</comment>
<evidence type="ECO:0000256" key="3">
    <source>
        <dbReference type="ARBA" id="ARBA00022723"/>
    </source>
</evidence>
<keyword evidence="5" id="KW-0238">DNA-binding</keyword>
<dbReference type="NCBIfam" id="NF040570">
    <property type="entry name" value="guided_TnpB"/>
    <property type="match status" value="1"/>
</dbReference>
<evidence type="ECO:0000313" key="11">
    <source>
        <dbReference type="EMBL" id="MBD2606737.1"/>
    </source>
</evidence>
<sequence>MKTTYQYRFYPSTKQKLELNHWLRISRYWYNRQLGERFDWWKNNHLQLKAFPFWKNIFSSLFGNSPNYYSQKLQLPIIKQDLIKVFHSGELLDFTRVESTILQDVCKRVDKAFERFIVGDVNGKRSGKPRFKSESSFKTMTFATANDDWIKLIRNNWFYLRLPKLGVVKIRMHRSLPIGFKIKQISVTKKIDGWYMQICLEDNSVPKHKPDPIIPTWDNSMGLDAVLHGNDYLATSDGEKLPSLKVLRKSQHKLDKISVRRNKKKRGSKSRRKLAKKESKQHQKIARSRKDFHYKTAHKLIRFGKKVFFHEKLNLQGLGKRNKPKQDETGKFLPNGQSAKSGLNKSLNDAAFAQFFEIFSYIAAKAGAVVVPQNPAYTSQLLSYRNEIIFTNLSARKYWDEKELIYVDRDINAAINLKKLGLGIFPRIKRRSGKIVVEGSIADSTTKEILNTLYRASEAYTDLSQIRCRRCHK</sequence>
<evidence type="ECO:0000259" key="10">
    <source>
        <dbReference type="Pfam" id="PF12323"/>
    </source>
</evidence>
<dbReference type="RefSeq" id="WP_029636776.1">
    <property type="nucleotide sequence ID" value="NZ_JACJTA010000046.1"/>
</dbReference>
<gene>
    <name evidence="11" type="ORF">H6G81_19905</name>
</gene>
<feature type="domain" description="Cas12f1-like TNB" evidence="9">
    <location>
        <begin position="352"/>
        <end position="417"/>
    </location>
</feature>
<dbReference type="InterPro" id="IPR010095">
    <property type="entry name" value="Cas12f1-like_TNB"/>
</dbReference>
<dbReference type="Pfam" id="PF07282">
    <property type="entry name" value="Cas12f1-like_TNB"/>
    <property type="match status" value="1"/>
</dbReference>
<keyword evidence="6" id="KW-0233">DNA recombination</keyword>
<evidence type="ECO:0000256" key="6">
    <source>
        <dbReference type="ARBA" id="ARBA00023172"/>
    </source>
</evidence>
<feature type="domain" description="Transposase putative helix-turn-helix" evidence="10">
    <location>
        <begin position="1"/>
        <end position="44"/>
    </location>
</feature>
<keyword evidence="12" id="KW-1185">Reference proteome</keyword>
<dbReference type="InterPro" id="IPR001959">
    <property type="entry name" value="Transposase"/>
</dbReference>
<accession>A0ABR8GTB8</accession>
<protein>
    <submittedName>
        <fullName evidence="11">Transposase</fullName>
    </submittedName>
</protein>
<evidence type="ECO:0000256" key="5">
    <source>
        <dbReference type="ARBA" id="ARBA00023125"/>
    </source>
</evidence>
<evidence type="ECO:0000256" key="2">
    <source>
        <dbReference type="ARBA" id="ARBA00022578"/>
    </source>
</evidence>
<evidence type="ECO:0000259" key="8">
    <source>
        <dbReference type="Pfam" id="PF01385"/>
    </source>
</evidence>
<evidence type="ECO:0000256" key="7">
    <source>
        <dbReference type="SAM" id="MobiDB-lite"/>
    </source>
</evidence>
<keyword evidence="4" id="KW-0862">Zinc</keyword>
<feature type="region of interest" description="Disordered" evidence="7">
    <location>
        <begin position="319"/>
        <end position="338"/>
    </location>
</feature>
<evidence type="ECO:0000313" key="12">
    <source>
        <dbReference type="Proteomes" id="UP000660380"/>
    </source>
</evidence>
<organism evidence="11 12">
    <name type="scientific">Scytonema hofmannii FACHB-248</name>
    <dbReference type="NCBI Taxonomy" id="1842502"/>
    <lineage>
        <taxon>Bacteria</taxon>
        <taxon>Bacillati</taxon>
        <taxon>Cyanobacteriota</taxon>
        <taxon>Cyanophyceae</taxon>
        <taxon>Nostocales</taxon>
        <taxon>Scytonemataceae</taxon>
        <taxon>Scytonema</taxon>
    </lineage>
</organism>
<feature type="compositionally biased region" description="Basic residues" evidence="7">
    <location>
        <begin position="259"/>
        <end position="275"/>
    </location>
</feature>
<dbReference type="Pfam" id="PF12323">
    <property type="entry name" value="HTH_OrfB_IS605"/>
    <property type="match status" value="1"/>
</dbReference>
<dbReference type="Proteomes" id="UP000660380">
    <property type="component" value="Unassembled WGS sequence"/>
</dbReference>
<keyword evidence="2" id="KW-0815">Transposition</keyword>
<reference evidence="11 12" key="1">
    <citation type="journal article" date="2020" name="ISME J.">
        <title>Comparative genomics reveals insights into cyanobacterial evolution and habitat adaptation.</title>
        <authorList>
            <person name="Chen M.Y."/>
            <person name="Teng W.K."/>
            <person name="Zhao L."/>
            <person name="Hu C.X."/>
            <person name="Zhou Y.K."/>
            <person name="Han B.P."/>
            <person name="Song L.R."/>
            <person name="Shu W.S."/>
        </authorList>
    </citation>
    <scope>NUCLEOTIDE SEQUENCE [LARGE SCALE GENOMIC DNA]</scope>
    <source>
        <strain evidence="11 12">FACHB-248</strain>
    </source>
</reference>
<evidence type="ECO:0000259" key="9">
    <source>
        <dbReference type="Pfam" id="PF07282"/>
    </source>
</evidence>